<sequence>MKKHCFAWILVVLQLTSCFEIDISESEKSGFTFMTSPDDNLILNYVDTQGVSYDFWGEKDELGLPISINQITIVSNLDTTQVFIDNFGRPVKAFSQDRTRFDFDWISNTEGAVSVLSSDGLTQVNTQFDLVNKSSGSERSNNSSNRLGVNSRHGKSIQIESLPFAKSNNQNLSLNSTGNVKVLINSCNADSKGDDVWVIVKKESKDFFGSDLLGSFPAKQNLSGQYEASIPKGLTPVFDLADYVKASLKVFENVCTIDNPDFAVGEFSAFQVLCAGLGALAPQVFLACEGLAFAFTATCLVGEALKFADIANSEFLNRKFQEDIILYPKVYSSIPYQIGNSEKANPNGPFPDLFVDLGAKTGLRTLNIDPAFPQDGQDYRAVADFKCLTSGSLVEISVLGSDGYQDNISFSISATQPDKSYVLTVPGADSGVRDDINLVVKDLNGIVISRKASIVFN</sequence>
<feature type="region of interest" description="Disordered" evidence="1">
    <location>
        <begin position="133"/>
        <end position="152"/>
    </location>
</feature>
<evidence type="ECO:0000256" key="1">
    <source>
        <dbReference type="SAM" id="MobiDB-lite"/>
    </source>
</evidence>
<dbReference type="STRING" id="1120964.GCA_001313265_05551"/>
<evidence type="ECO:0000313" key="3">
    <source>
        <dbReference type="Proteomes" id="UP000236736"/>
    </source>
</evidence>
<keyword evidence="3" id="KW-1185">Reference proteome</keyword>
<reference evidence="3" key="1">
    <citation type="submission" date="2016-10" db="EMBL/GenBank/DDBJ databases">
        <authorList>
            <person name="Varghese N."/>
            <person name="Submissions S."/>
        </authorList>
    </citation>
    <scope>NUCLEOTIDE SEQUENCE [LARGE SCALE GENOMIC DNA]</scope>
    <source>
        <strain evidence="3">DSM 17298</strain>
    </source>
</reference>
<dbReference type="OrthoDB" id="1493414at2"/>
<evidence type="ECO:0000313" key="2">
    <source>
        <dbReference type="EMBL" id="SEG34354.1"/>
    </source>
</evidence>
<name>A0A1H5ZE69_9BACT</name>
<organism evidence="2 3">
    <name type="scientific">Algoriphagus boritolerans DSM 17298 = JCM 18970</name>
    <dbReference type="NCBI Taxonomy" id="1120964"/>
    <lineage>
        <taxon>Bacteria</taxon>
        <taxon>Pseudomonadati</taxon>
        <taxon>Bacteroidota</taxon>
        <taxon>Cytophagia</taxon>
        <taxon>Cytophagales</taxon>
        <taxon>Cyclobacteriaceae</taxon>
        <taxon>Algoriphagus</taxon>
    </lineage>
</organism>
<gene>
    <name evidence="2" type="ORF">SAMN03080598_03459</name>
</gene>
<proteinExistence type="predicted"/>
<dbReference type="EMBL" id="FNVR01000026">
    <property type="protein sequence ID" value="SEG34354.1"/>
    <property type="molecule type" value="Genomic_DNA"/>
</dbReference>
<feature type="compositionally biased region" description="Low complexity" evidence="1">
    <location>
        <begin position="133"/>
        <end position="145"/>
    </location>
</feature>
<dbReference type="AlphaFoldDB" id="A0A1H5ZE69"/>
<protein>
    <submittedName>
        <fullName evidence="2">Uncharacterized protein</fullName>
    </submittedName>
</protein>
<dbReference type="Proteomes" id="UP000236736">
    <property type="component" value="Unassembled WGS sequence"/>
</dbReference>
<dbReference type="RefSeq" id="WP_103926062.1">
    <property type="nucleotide sequence ID" value="NZ_FNVR01000026.1"/>
</dbReference>
<accession>A0A1H5ZE69</accession>